<gene>
    <name evidence="3" type="ORF">DRP53_08175</name>
</gene>
<dbReference type="SUPFAM" id="SSF56574">
    <property type="entry name" value="Serpins"/>
    <property type="match status" value="1"/>
</dbReference>
<name>A0A660SFV5_UNCW3</name>
<accession>A0A660SFV5</accession>
<dbReference type="PANTHER" id="PTHR11461">
    <property type="entry name" value="SERINE PROTEASE INHIBITOR, SERPIN"/>
    <property type="match status" value="1"/>
</dbReference>
<sequence length="407" mass="46464">MWFRWFVFLAVVGVMCSHTTRLDDSAATPEGVALIVKANNQFAVDLFARLRSRTKANIFFSPYSILTALSMTYEGARGRTAAEMESVLHIPKNPELRRSSFARVINQLNQKGEGYTISTANALWVQQDYPFLKEYLTVVERYYGGKATGVDFVKAREEARQTINRWVERETEGKIKDLIPRGALSEMTRLVLTNAIYFKGDWAQKFDKKLTRKEEFQTDTGKKIQIPMMRLTGEKARFNYGRTEGVQILELPYEGDEFSMLILLPEKGRLKELEQSVTIEKLEKWREILRNQRVDVYLPKFKLKTKYFLGKDLIAMGMPSAFGLAPTDFSGMDGTRNLFISKVIHQAYVEVAEEGTEAAAATGVVVEFTAVREVPVFRADHPFLFLIQHKKTGQILFFGRVGDPTMD</sequence>
<dbReference type="GO" id="GO:0004867">
    <property type="term" value="F:serine-type endopeptidase inhibitor activity"/>
    <property type="evidence" value="ECO:0007669"/>
    <property type="project" value="InterPro"/>
</dbReference>
<dbReference type="InterPro" id="IPR042178">
    <property type="entry name" value="Serpin_sf_1"/>
</dbReference>
<dbReference type="InterPro" id="IPR042185">
    <property type="entry name" value="Serpin_sf_2"/>
</dbReference>
<organism evidence="3 4">
    <name type="scientific">candidate division WOR-3 bacterium</name>
    <dbReference type="NCBI Taxonomy" id="2052148"/>
    <lineage>
        <taxon>Bacteria</taxon>
        <taxon>Bacteria division WOR-3</taxon>
    </lineage>
</organism>
<comment type="similarity">
    <text evidence="1">Belongs to the serpin family.</text>
</comment>
<feature type="domain" description="Serpin" evidence="2">
    <location>
        <begin position="44"/>
        <end position="404"/>
    </location>
</feature>
<dbReference type="CDD" id="cd19590">
    <property type="entry name" value="serpin_thermopin-like"/>
    <property type="match status" value="1"/>
</dbReference>
<dbReference type="InterPro" id="IPR023796">
    <property type="entry name" value="Serpin_dom"/>
</dbReference>
<dbReference type="InterPro" id="IPR036186">
    <property type="entry name" value="Serpin_sf"/>
</dbReference>
<dbReference type="SMART" id="SM00093">
    <property type="entry name" value="SERPIN"/>
    <property type="match status" value="1"/>
</dbReference>
<evidence type="ECO:0000313" key="4">
    <source>
        <dbReference type="Proteomes" id="UP000268469"/>
    </source>
</evidence>
<dbReference type="PROSITE" id="PS00284">
    <property type="entry name" value="SERPIN"/>
    <property type="match status" value="1"/>
</dbReference>
<dbReference type="GO" id="GO:0005615">
    <property type="term" value="C:extracellular space"/>
    <property type="evidence" value="ECO:0007669"/>
    <property type="project" value="InterPro"/>
</dbReference>
<evidence type="ECO:0000259" key="2">
    <source>
        <dbReference type="SMART" id="SM00093"/>
    </source>
</evidence>
<dbReference type="Pfam" id="PF00079">
    <property type="entry name" value="Serpin"/>
    <property type="match status" value="1"/>
</dbReference>
<reference evidence="3 4" key="1">
    <citation type="submission" date="2018-06" db="EMBL/GenBank/DDBJ databases">
        <title>Extensive metabolic versatility and redundancy in microbially diverse, dynamic hydrothermal sediments.</title>
        <authorList>
            <person name="Dombrowski N."/>
            <person name="Teske A."/>
            <person name="Baker B.J."/>
        </authorList>
    </citation>
    <scope>NUCLEOTIDE SEQUENCE [LARGE SCALE GENOMIC DNA]</scope>
    <source>
        <strain evidence="3">B36_G15</strain>
    </source>
</reference>
<dbReference type="Gene3D" id="3.30.497.10">
    <property type="entry name" value="Antithrombin, subunit I, domain 2"/>
    <property type="match status" value="1"/>
</dbReference>
<evidence type="ECO:0000313" key="3">
    <source>
        <dbReference type="EMBL" id="RKX69442.1"/>
    </source>
</evidence>
<dbReference type="AlphaFoldDB" id="A0A660SFV5"/>
<evidence type="ECO:0000256" key="1">
    <source>
        <dbReference type="RuleBase" id="RU000411"/>
    </source>
</evidence>
<dbReference type="Gene3D" id="2.30.39.10">
    <property type="entry name" value="Alpha-1-antitrypsin, domain 1"/>
    <property type="match status" value="1"/>
</dbReference>
<dbReference type="Proteomes" id="UP000268469">
    <property type="component" value="Unassembled WGS sequence"/>
</dbReference>
<dbReference type="InterPro" id="IPR023795">
    <property type="entry name" value="Serpin_CS"/>
</dbReference>
<dbReference type="InterPro" id="IPR000215">
    <property type="entry name" value="Serpin_fam"/>
</dbReference>
<proteinExistence type="inferred from homology"/>
<comment type="caution">
    <text evidence="3">The sequence shown here is derived from an EMBL/GenBank/DDBJ whole genome shotgun (WGS) entry which is preliminary data.</text>
</comment>
<protein>
    <submittedName>
        <fullName evidence="3">Serpin family protein</fullName>
    </submittedName>
</protein>
<dbReference type="PANTHER" id="PTHR11461:SF211">
    <property type="entry name" value="GH10112P-RELATED"/>
    <property type="match status" value="1"/>
</dbReference>
<dbReference type="EMBL" id="QNBE01000084">
    <property type="protein sequence ID" value="RKX69442.1"/>
    <property type="molecule type" value="Genomic_DNA"/>
</dbReference>